<keyword evidence="2" id="KW-0547">Nucleotide-binding</keyword>
<feature type="domain" description="Protein kinase" evidence="7">
    <location>
        <begin position="122"/>
        <end position="478"/>
    </location>
</feature>
<dbReference type="GO" id="GO:0005524">
    <property type="term" value="F:ATP binding"/>
    <property type="evidence" value="ECO:0007669"/>
    <property type="project" value="UniProtKB-KW"/>
</dbReference>
<evidence type="ECO:0000256" key="4">
    <source>
        <dbReference type="ARBA" id="ARBA00047899"/>
    </source>
</evidence>
<keyword evidence="1" id="KW-0732">Signal</keyword>
<dbReference type="GO" id="GO:0070059">
    <property type="term" value="P:intrinsic apoptotic signaling pathway in response to endoplasmic reticulum stress"/>
    <property type="evidence" value="ECO:0007669"/>
    <property type="project" value="TreeGrafter"/>
</dbReference>
<dbReference type="SMART" id="SM00220">
    <property type="entry name" value="S_TKc"/>
    <property type="match status" value="1"/>
</dbReference>
<dbReference type="PROSITE" id="PS50011">
    <property type="entry name" value="PROTEIN_KINASE_DOM"/>
    <property type="match status" value="1"/>
</dbReference>
<evidence type="ECO:0000256" key="2">
    <source>
        <dbReference type="ARBA" id="ARBA00022741"/>
    </source>
</evidence>
<sequence length="859" mass="96703">MKIVHNAAALAALSGDKREPIVKVPVNPKTKKSITPLLLPDPKDGSLYLFADQRNSLKKLPFSIQQLVASSPCRSTDGIMYTGRKVDSWFLLDYMTGQKQPLVSFNQSDEDSTCPISATGNVAERLFLGRTEYDLIMQDIKDSKRSWNVTFTDYASKPLQRPEAKKYDLIMQDIKDSKRSWNVTFTDYASKPLSAEQMASYKFLHYADTATGNFATVDMHGVVWRHNFGSPIVGVFSHEGEDLVSLPFTSVAEDAFHALVMRAARDHTMLPTLYVGQHGHGMYAIPSLAGPADSPLMLLEEYSTPRQDGEEDLEEVELLPGIVHRRFKLIPRVSHIIVHRDIKPHNVLLSLPTSEGRVRALISDFGLCKKLASGKVSFSKRSGVTGTDGWIAPEMMANGGRTMCNVDIFSLGCVFYFVLSGGRHPFGDPLRRQANILAGDYSLELATSELWARLVEAMISREPEQRPSAATVAVYPAFWDNNQVLNFLQDVSDRIEKEEVTDPVVLNLERGAHVVTQGDWRLLIDPEVASDLRKYRNYRGESLRDLLRALRNKKHHYRELTVQAQKLLGSIPNEFMSYWLSKYPHILHHTWVSMQCIRSEPCLSKYYSHSAFEFTKKGDTSIPKWITEFVQNSPRKPAPPPCDATAPGATVEKIFNKPSASKNKYTHWKNKKAKQQASSPGNTENALGCEPVVERVDPTLGDGNFDPNSQNLPNSRLNFDPNNPNLGSNRSNVNPNDQISSPNNRVNCNQNSAFNNRNVDLNSRLNFDPNSQNSPNTRTNFDPNNQIPSPNRVNDPNYRVNDHNNRVYSNVNGAHNSGKASDKLRRRRSPDKDMNWRERKKPSEFADRDAQIMTATKCV</sequence>
<dbReference type="KEGG" id="dci:103506987"/>
<dbReference type="GO" id="GO:0004674">
    <property type="term" value="F:protein serine/threonine kinase activity"/>
    <property type="evidence" value="ECO:0007669"/>
    <property type="project" value="UniProtKB-EC"/>
</dbReference>
<keyword evidence="3" id="KW-0067">ATP-binding</keyword>
<dbReference type="PROSITE" id="PS51392">
    <property type="entry name" value="KEN"/>
    <property type="match status" value="1"/>
</dbReference>
<dbReference type="InterPro" id="IPR011009">
    <property type="entry name" value="Kinase-like_dom_sf"/>
</dbReference>
<dbReference type="GO" id="GO:0036498">
    <property type="term" value="P:IRE1-mediated unfolded protein response"/>
    <property type="evidence" value="ECO:0007669"/>
    <property type="project" value="TreeGrafter"/>
</dbReference>
<dbReference type="InterPro" id="IPR038357">
    <property type="entry name" value="KEN_sf"/>
</dbReference>
<dbReference type="InterPro" id="IPR000719">
    <property type="entry name" value="Prot_kinase_dom"/>
</dbReference>
<dbReference type="Pfam" id="PF00069">
    <property type="entry name" value="Pkinase"/>
    <property type="match status" value="1"/>
</dbReference>
<feature type="compositionally biased region" description="Basic residues" evidence="6">
    <location>
        <begin position="664"/>
        <end position="674"/>
    </location>
</feature>
<dbReference type="Pfam" id="PF06479">
    <property type="entry name" value="Ribonuc_2-5A"/>
    <property type="match status" value="1"/>
</dbReference>
<protein>
    <submittedName>
        <fullName evidence="10">Serine/threonine-protein kinase/endoribonuclease IRE1-like</fullName>
    </submittedName>
</protein>
<dbReference type="GO" id="GO:1990604">
    <property type="term" value="C:IRE1-TRAF2-ASK1 complex"/>
    <property type="evidence" value="ECO:0007669"/>
    <property type="project" value="TreeGrafter"/>
</dbReference>
<dbReference type="Gene3D" id="1.10.510.10">
    <property type="entry name" value="Transferase(Phosphotransferase) domain 1"/>
    <property type="match status" value="1"/>
</dbReference>
<evidence type="ECO:0000313" key="10">
    <source>
        <dbReference type="RefSeq" id="XP_026677751.1"/>
    </source>
</evidence>
<dbReference type="PANTHER" id="PTHR13954">
    <property type="entry name" value="IRE1-RELATED"/>
    <property type="match status" value="1"/>
</dbReference>
<dbReference type="InterPro" id="IPR045133">
    <property type="entry name" value="IRE1/2-like"/>
</dbReference>
<dbReference type="RefSeq" id="XP_026677751.1">
    <property type="nucleotide sequence ID" value="XM_026821950.1"/>
</dbReference>
<dbReference type="PROSITE" id="PS00108">
    <property type="entry name" value="PROTEIN_KINASE_ST"/>
    <property type="match status" value="1"/>
</dbReference>
<organism evidence="9 10">
    <name type="scientific">Diaphorina citri</name>
    <name type="common">Asian citrus psyllid</name>
    <dbReference type="NCBI Taxonomy" id="121845"/>
    <lineage>
        <taxon>Eukaryota</taxon>
        <taxon>Metazoa</taxon>
        <taxon>Ecdysozoa</taxon>
        <taxon>Arthropoda</taxon>
        <taxon>Hexapoda</taxon>
        <taxon>Insecta</taxon>
        <taxon>Pterygota</taxon>
        <taxon>Neoptera</taxon>
        <taxon>Paraneoptera</taxon>
        <taxon>Hemiptera</taxon>
        <taxon>Sternorrhyncha</taxon>
        <taxon>Psylloidea</taxon>
        <taxon>Psyllidae</taxon>
        <taxon>Diaphorininae</taxon>
        <taxon>Diaphorina</taxon>
    </lineage>
</organism>
<dbReference type="InterPro" id="IPR010513">
    <property type="entry name" value="KEN_dom"/>
</dbReference>
<feature type="compositionally biased region" description="Polar residues" evidence="6">
    <location>
        <begin position="675"/>
        <end position="685"/>
    </location>
</feature>
<dbReference type="FunFam" id="1.20.1440.180:FF:000001">
    <property type="entry name" value="Serine/threonine-protein kinase/endoribonuclease IRE1"/>
    <property type="match status" value="1"/>
</dbReference>
<dbReference type="STRING" id="121845.A0A3Q0IN67"/>
<dbReference type="GO" id="GO:0006397">
    <property type="term" value="P:mRNA processing"/>
    <property type="evidence" value="ECO:0007669"/>
    <property type="project" value="InterPro"/>
</dbReference>
<dbReference type="SMART" id="SM00580">
    <property type="entry name" value="PUG"/>
    <property type="match status" value="1"/>
</dbReference>
<dbReference type="SUPFAM" id="SSF56112">
    <property type="entry name" value="Protein kinase-like (PK-like)"/>
    <property type="match status" value="1"/>
</dbReference>
<feature type="compositionally biased region" description="Polar residues" evidence="6">
    <location>
        <begin position="706"/>
        <end position="794"/>
    </location>
</feature>
<comment type="catalytic activity">
    <reaction evidence="5">
        <text>L-seryl-[protein] + ATP = O-phospho-L-seryl-[protein] + ADP + H(+)</text>
        <dbReference type="Rhea" id="RHEA:17989"/>
        <dbReference type="Rhea" id="RHEA-COMP:9863"/>
        <dbReference type="Rhea" id="RHEA-COMP:11604"/>
        <dbReference type="ChEBI" id="CHEBI:15378"/>
        <dbReference type="ChEBI" id="CHEBI:29999"/>
        <dbReference type="ChEBI" id="CHEBI:30616"/>
        <dbReference type="ChEBI" id="CHEBI:83421"/>
        <dbReference type="ChEBI" id="CHEBI:456216"/>
        <dbReference type="EC" id="2.7.11.1"/>
    </reaction>
</comment>
<dbReference type="GO" id="GO:0051082">
    <property type="term" value="F:unfolded protein binding"/>
    <property type="evidence" value="ECO:0007669"/>
    <property type="project" value="TreeGrafter"/>
</dbReference>
<comment type="catalytic activity">
    <reaction evidence="4">
        <text>L-threonyl-[protein] + ATP = O-phospho-L-threonyl-[protein] + ADP + H(+)</text>
        <dbReference type="Rhea" id="RHEA:46608"/>
        <dbReference type="Rhea" id="RHEA-COMP:11060"/>
        <dbReference type="Rhea" id="RHEA-COMP:11605"/>
        <dbReference type="ChEBI" id="CHEBI:15378"/>
        <dbReference type="ChEBI" id="CHEBI:30013"/>
        <dbReference type="ChEBI" id="CHEBI:30616"/>
        <dbReference type="ChEBI" id="CHEBI:61977"/>
        <dbReference type="ChEBI" id="CHEBI:456216"/>
        <dbReference type="EC" id="2.7.11.1"/>
    </reaction>
</comment>
<keyword evidence="9" id="KW-1185">Reference proteome</keyword>
<feature type="compositionally biased region" description="Polar residues" evidence="6">
    <location>
        <begin position="806"/>
        <end position="819"/>
    </location>
</feature>
<dbReference type="CDD" id="cd10422">
    <property type="entry name" value="RNase_Ire1"/>
    <property type="match status" value="1"/>
</dbReference>
<dbReference type="PANTHER" id="PTHR13954:SF6">
    <property type="entry name" value="NON-SPECIFIC SERINE_THREONINE PROTEIN KINASE"/>
    <property type="match status" value="1"/>
</dbReference>
<evidence type="ECO:0000256" key="3">
    <source>
        <dbReference type="ARBA" id="ARBA00022840"/>
    </source>
</evidence>
<dbReference type="InterPro" id="IPR008271">
    <property type="entry name" value="Ser/Thr_kinase_AS"/>
</dbReference>
<gene>
    <name evidence="10" type="primary">LOC103506987</name>
</gene>
<evidence type="ECO:0000313" key="9">
    <source>
        <dbReference type="Proteomes" id="UP000079169"/>
    </source>
</evidence>
<feature type="domain" description="KEN" evidence="8">
    <location>
        <begin position="481"/>
        <end position="609"/>
    </location>
</feature>
<feature type="compositionally biased region" description="Basic and acidic residues" evidence="6">
    <location>
        <begin position="830"/>
        <end position="850"/>
    </location>
</feature>
<reference evidence="10" key="1">
    <citation type="submission" date="2025-08" db="UniProtKB">
        <authorList>
            <consortium name="RefSeq"/>
        </authorList>
    </citation>
    <scope>IDENTIFICATION</scope>
</reference>
<evidence type="ECO:0000256" key="5">
    <source>
        <dbReference type="ARBA" id="ARBA00048679"/>
    </source>
</evidence>
<accession>A0A3Q0IN67</accession>
<dbReference type="Gene3D" id="1.20.1440.180">
    <property type="entry name" value="KEN domain"/>
    <property type="match status" value="1"/>
</dbReference>
<evidence type="ECO:0000259" key="8">
    <source>
        <dbReference type="PROSITE" id="PS51392"/>
    </source>
</evidence>
<evidence type="ECO:0000256" key="6">
    <source>
        <dbReference type="SAM" id="MobiDB-lite"/>
    </source>
</evidence>
<feature type="region of interest" description="Disordered" evidence="6">
    <location>
        <begin position="660"/>
        <end position="859"/>
    </location>
</feature>
<evidence type="ECO:0000256" key="1">
    <source>
        <dbReference type="ARBA" id="ARBA00022729"/>
    </source>
</evidence>
<dbReference type="GO" id="GO:0004521">
    <property type="term" value="F:RNA endonuclease activity"/>
    <property type="evidence" value="ECO:0007669"/>
    <property type="project" value="InterPro"/>
</dbReference>
<proteinExistence type="predicted"/>
<evidence type="ECO:0000259" key="7">
    <source>
        <dbReference type="PROSITE" id="PS50011"/>
    </source>
</evidence>
<dbReference type="PaxDb" id="121845-A0A3Q0IN67"/>
<dbReference type="GeneID" id="103506987"/>
<name>A0A3Q0IN67_DIACI</name>
<dbReference type="AlphaFoldDB" id="A0A3Q0IN67"/>
<dbReference type="Proteomes" id="UP000079169">
    <property type="component" value="Unplaced"/>
</dbReference>